<organism evidence="3 4">
    <name type="scientific">Salix brachista</name>
    <dbReference type="NCBI Taxonomy" id="2182728"/>
    <lineage>
        <taxon>Eukaryota</taxon>
        <taxon>Viridiplantae</taxon>
        <taxon>Streptophyta</taxon>
        <taxon>Embryophyta</taxon>
        <taxon>Tracheophyta</taxon>
        <taxon>Spermatophyta</taxon>
        <taxon>Magnoliopsida</taxon>
        <taxon>eudicotyledons</taxon>
        <taxon>Gunneridae</taxon>
        <taxon>Pentapetalae</taxon>
        <taxon>rosids</taxon>
        <taxon>fabids</taxon>
        <taxon>Malpighiales</taxon>
        <taxon>Salicaceae</taxon>
        <taxon>Saliceae</taxon>
        <taxon>Salix</taxon>
    </lineage>
</organism>
<evidence type="ECO:0000256" key="1">
    <source>
        <dbReference type="SAM" id="Coils"/>
    </source>
</evidence>
<reference evidence="4" key="1">
    <citation type="journal article" date="2019" name="Gigascience">
        <title>De novo genome assembly of the endangered Acer yangbiense, a plant species with extremely small populations endemic to Yunnan Province, China.</title>
        <authorList>
            <person name="Yang J."/>
            <person name="Wariss H.M."/>
            <person name="Tao L."/>
            <person name="Zhang R."/>
            <person name="Yun Q."/>
            <person name="Hollingsworth P."/>
            <person name="Dao Z."/>
            <person name="Luo G."/>
            <person name="Guo H."/>
            <person name="Ma Y."/>
            <person name="Sun W."/>
        </authorList>
    </citation>
    <scope>NUCLEOTIDE SEQUENCE [LARGE SCALE GENOMIC DNA]</scope>
    <source>
        <strain evidence="4">cv. br00</strain>
    </source>
</reference>
<comment type="caution">
    <text evidence="3">The sequence shown here is derived from an EMBL/GenBank/DDBJ whole genome shotgun (WGS) entry which is preliminary data.</text>
</comment>
<name>A0A5N5JQL7_9ROSI</name>
<feature type="coiled-coil region" evidence="1">
    <location>
        <begin position="39"/>
        <end position="66"/>
    </location>
</feature>
<evidence type="ECO:0000313" key="3">
    <source>
        <dbReference type="EMBL" id="KAB5521708.1"/>
    </source>
</evidence>
<evidence type="ECO:0000313" key="4">
    <source>
        <dbReference type="Proteomes" id="UP000326939"/>
    </source>
</evidence>
<feature type="compositionally biased region" description="Basic and acidic residues" evidence="2">
    <location>
        <begin position="173"/>
        <end position="196"/>
    </location>
</feature>
<accession>A0A5N5JQL7</accession>
<dbReference type="EMBL" id="VDCV01000016">
    <property type="protein sequence ID" value="KAB5521708.1"/>
    <property type="molecule type" value="Genomic_DNA"/>
</dbReference>
<sequence>MFSWVLVSVKAEKSKQDLKSKDVQTKKMEDTINGLDFKTKEKDLKYKMLQDKVKELEAQLLVERKLAHGALNKQKINPTQPLAGNTSNKFTIPLPSTNGIVKLIDSTEKENSPDMADQPETECLHNQTRCNIPIVIRNGSKRLNTMLKRSLQKKANMKPPLQKHMRRVSIAREWQKNRNEGKSPEADAMRKGKEVE</sequence>
<dbReference type="AlphaFoldDB" id="A0A5N5JQL7"/>
<keyword evidence="4" id="KW-1185">Reference proteome</keyword>
<keyword evidence="1" id="KW-0175">Coiled coil</keyword>
<dbReference type="Proteomes" id="UP000326939">
    <property type="component" value="Chromosome 16"/>
</dbReference>
<feature type="region of interest" description="Disordered" evidence="2">
    <location>
        <begin position="154"/>
        <end position="196"/>
    </location>
</feature>
<protein>
    <submittedName>
        <fullName evidence="3">Uncharacterized protein</fullName>
    </submittedName>
</protein>
<gene>
    <name evidence="3" type="ORF">DKX38_026027</name>
</gene>
<proteinExistence type="predicted"/>
<evidence type="ECO:0000256" key="2">
    <source>
        <dbReference type="SAM" id="MobiDB-lite"/>
    </source>
</evidence>
<feature type="compositionally biased region" description="Basic residues" evidence="2">
    <location>
        <begin position="154"/>
        <end position="169"/>
    </location>
</feature>